<feature type="domain" description="ABC transmembrane type-1" evidence="10">
    <location>
        <begin position="90"/>
        <end position="278"/>
    </location>
</feature>
<evidence type="ECO:0000256" key="6">
    <source>
        <dbReference type="ARBA" id="ARBA00022989"/>
    </source>
</evidence>
<dbReference type="HOGENOM" id="CLU_016047_3_1_9"/>
<keyword evidence="2 8" id="KW-0813">Transport</keyword>
<dbReference type="Gene3D" id="1.10.3720.10">
    <property type="entry name" value="MetI-like"/>
    <property type="match status" value="1"/>
</dbReference>
<feature type="transmembrane region" description="Helical" evidence="8">
    <location>
        <begin position="259"/>
        <end position="278"/>
    </location>
</feature>
<dbReference type="SUPFAM" id="SSF161098">
    <property type="entry name" value="MetI-like"/>
    <property type="match status" value="1"/>
</dbReference>
<evidence type="ECO:0000313" key="11">
    <source>
        <dbReference type="EMBL" id="AET61442.1"/>
    </source>
</evidence>
<organism evidence="11 12">
    <name type="scientific">Paenibacillus terrae (strain HPL-003)</name>
    <dbReference type="NCBI Taxonomy" id="985665"/>
    <lineage>
        <taxon>Bacteria</taxon>
        <taxon>Bacillati</taxon>
        <taxon>Bacillota</taxon>
        <taxon>Bacilli</taxon>
        <taxon>Bacillales</taxon>
        <taxon>Paenibacillaceae</taxon>
        <taxon>Paenibacillus</taxon>
    </lineage>
</organism>
<feature type="transmembrane region" description="Helical" evidence="8">
    <location>
        <begin position="95"/>
        <end position="116"/>
    </location>
</feature>
<dbReference type="STRING" id="985665.HPL003_23620"/>
<dbReference type="PROSITE" id="PS50928">
    <property type="entry name" value="ABC_TM1"/>
    <property type="match status" value="1"/>
</dbReference>
<dbReference type="PANTHER" id="PTHR43357">
    <property type="entry name" value="INNER MEMBRANE ABC TRANSPORTER PERMEASE PROTEIN YDCV"/>
    <property type="match status" value="1"/>
</dbReference>
<feature type="region of interest" description="Disordered" evidence="9">
    <location>
        <begin position="1"/>
        <end position="21"/>
    </location>
</feature>
<dbReference type="Proteomes" id="UP000005876">
    <property type="component" value="Chromosome"/>
</dbReference>
<keyword evidence="3" id="KW-1003">Cell membrane</keyword>
<gene>
    <name evidence="11" type="ordered locus">HPL003_23620</name>
</gene>
<keyword evidence="6 8" id="KW-1133">Transmembrane helix</keyword>
<dbReference type="EMBL" id="CP003107">
    <property type="protein sequence ID" value="AET61442.1"/>
    <property type="molecule type" value="Genomic_DNA"/>
</dbReference>
<feature type="transmembrane region" description="Helical" evidence="8">
    <location>
        <begin position="128"/>
        <end position="147"/>
    </location>
</feature>
<reference evidence="11 12" key="3">
    <citation type="journal article" date="2012" name="J. Bacteriol.">
        <title>Genome Sequence of Paenibacillus terrae HPL-003, a Xylanase-Producing Bacterium Isolated from Soil Found in Forest Residue.</title>
        <authorList>
            <person name="Shin S.H."/>
            <person name="Kim S."/>
            <person name="Kim J.Y."/>
            <person name="Song H.Y."/>
            <person name="Cho S.J."/>
            <person name="Kim D.R."/>
            <person name="Lee K.I."/>
            <person name="Lim H.K."/>
            <person name="Park N.J."/>
            <person name="Hwang I.T."/>
            <person name="Yang K.S."/>
        </authorList>
    </citation>
    <scope>NUCLEOTIDE SEQUENCE [LARGE SCALE GENOMIC DNA]</scope>
    <source>
        <strain evidence="11 12">HPL-003</strain>
    </source>
</reference>
<accession>G7VS72</accession>
<reference evidence="12" key="1">
    <citation type="submission" date="2011-11" db="EMBL/GenBank/DDBJ databases">
        <title>Complete sequence of Paenibacillus terrae HPL-003.</title>
        <authorList>
            <person name="Shin S.H."/>
            <person name="Kim S."/>
            <person name="Kim J.Y."/>
        </authorList>
    </citation>
    <scope>NUCLEOTIDE SEQUENCE [LARGE SCALE GENOMIC DNA]</scope>
    <source>
        <strain evidence="12">HPL-003</strain>
    </source>
</reference>
<evidence type="ECO:0000256" key="9">
    <source>
        <dbReference type="SAM" id="MobiDB-lite"/>
    </source>
</evidence>
<evidence type="ECO:0000256" key="1">
    <source>
        <dbReference type="ARBA" id="ARBA00004429"/>
    </source>
</evidence>
<dbReference type="KEGG" id="pta:HPL003_23620"/>
<name>G7VS72_PAETH</name>
<feature type="compositionally biased region" description="Polar residues" evidence="9">
    <location>
        <begin position="1"/>
        <end position="17"/>
    </location>
</feature>
<keyword evidence="4" id="KW-0997">Cell inner membrane</keyword>
<feature type="transmembrane region" description="Helical" evidence="8">
    <location>
        <begin position="153"/>
        <end position="174"/>
    </location>
</feature>
<protein>
    <submittedName>
        <fullName evidence="11">Binding-protein dependent transport system inner membrane protein</fullName>
    </submittedName>
</protein>
<reference key="2">
    <citation type="submission" date="2011-11" db="EMBL/GenBank/DDBJ databases">
        <authorList>
            <person name="Shin S.H."/>
            <person name="Kim S."/>
            <person name="Kim J.Y."/>
        </authorList>
    </citation>
    <scope>NUCLEOTIDE SEQUENCE</scope>
    <source>
        <strain>HPL-003</strain>
    </source>
</reference>
<keyword evidence="7 8" id="KW-0472">Membrane</keyword>
<dbReference type="AlphaFoldDB" id="G7VS72"/>
<evidence type="ECO:0000256" key="4">
    <source>
        <dbReference type="ARBA" id="ARBA00022519"/>
    </source>
</evidence>
<proteinExistence type="inferred from homology"/>
<evidence type="ECO:0000256" key="2">
    <source>
        <dbReference type="ARBA" id="ARBA00022448"/>
    </source>
</evidence>
<evidence type="ECO:0000256" key="7">
    <source>
        <dbReference type="ARBA" id="ARBA00023136"/>
    </source>
</evidence>
<dbReference type="GO" id="GO:0005886">
    <property type="term" value="C:plasma membrane"/>
    <property type="evidence" value="ECO:0007669"/>
    <property type="project" value="UniProtKB-SubCell"/>
</dbReference>
<feature type="transmembrane region" description="Helical" evidence="8">
    <location>
        <begin position="31"/>
        <end position="59"/>
    </location>
</feature>
<sequence>MTDPSSKASVPVVNNMNKAGRPSQRKRKISVLTTLIWAAGILVYLFLISPILVIFLSAFSPTEYPQFPPTSFSVRWFHSLFTNSDWASALKVSGLLLLIVTPLTVILGTAAAYALGRLKFRGREAIQSLMLSPLMIPQVVLGIALLYEFTSLGLINSLAGLVIGHMVVAFPYVVRTVSVSVSGLDPKLESASMSLGAGRLKTFVRITIPLIKPGIIAGTVFSIVESFGEVSISLFVSSPGNITVPVRIFNYIDQTFDPSVNAISVLFIGVAVLAIVIMEKTVGLTKVM</sequence>
<dbReference type="GO" id="GO:0055085">
    <property type="term" value="P:transmembrane transport"/>
    <property type="evidence" value="ECO:0007669"/>
    <property type="project" value="InterPro"/>
</dbReference>
<dbReference type="InterPro" id="IPR035906">
    <property type="entry name" value="MetI-like_sf"/>
</dbReference>
<evidence type="ECO:0000256" key="3">
    <source>
        <dbReference type="ARBA" id="ARBA00022475"/>
    </source>
</evidence>
<keyword evidence="5 8" id="KW-0812">Transmembrane</keyword>
<evidence type="ECO:0000259" key="10">
    <source>
        <dbReference type="PROSITE" id="PS50928"/>
    </source>
</evidence>
<dbReference type="InterPro" id="IPR000515">
    <property type="entry name" value="MetI-like"/>
</dbReference>
<evidence type="ECO:0000256" key="5">
    <source>
        <dbReference type="ARBA" id="ARBA00022692"/>
    </source>
</evidence>
<comment type="similarity">
    <text evidence="8">Belongs to the binding-protein-dependent transport system permease family.</text>
</comment>
<dbReference type="Pfam" id="PF00528">
    <property type="entry name" value="BPD_transp_1"/>
    <property type="match status" value="1"/>
</dbReference>
<evidence type="ECO:0000313" key="12">
    <source>
        <dbReference type="Proteomes" id="UP000005876"/>
    </source>
</evidence>
<feature type="transmembrane region" description="Helical" evidence="8">
    <location>
        <begin position="203"/>
        <end position="224"/>
    </location>
</feature>
<dbReference type="eggNOG" id="COG1177">
    <property type="taxonomic scope" value="Bacteria"/>
</dbReference>
<dbReference type="PANTHER" id="PTHR43357:SF4">
    <property type="entry name" value="INNER MEMBRANE ABC TRANSPORTER PERMEASE PROTEIN YDCV"/>
    <property type="match status" value="1"/>
</dbReference>
<evidence type="ECO:0000256" key="8">
    <source>
        <dbReference type="RuleBase" id="RU363032"/>
    </source>
</evidence>
<comment type="subcellular location">
    <subcellularLocation>
        <location evidence="1">Cell inner membrane</location>
        <topology evidence="1">Multi-pass membrane protein</topology>
    </subcellularLocation>
    <subcellularLocation>
        <location evidence="8">Cell membrane</location>
        <topology evidence="8">Multi-pass membrane protein</topology>
    </subcellularLocation>
</comment>
<dbReference type="CDD" id="cd06261">
    <property type="entry name" value="TM_PBP2"/>
    <property type="match status" value="1"/>
</dbReference>